<dbReference type="Proteomes" id="UP001055104">
    <property type="component" value="Unassembled WGS sequence"/>
</dbReference>
<dbReference type="EMBL" id="VVZV01000012">
    <property type="protein sequence ID" value="KAA5318973.1"/>
    <property type="molecule type" value="Genomic_DNA"/>
</dbReference>
<dbReference type="KEGG" id="bdo:EL88_15695"/>
<dbReference type="EMBL" id="BQOB01000001">
    <property type="protein sequence ID" value="GKH83682.1"/>
    <property type="molecule type" value="Genomic_DNA"/>
</dbReference>
<accession>A0A076IQD3</accession>
<sequence length="89" mass="10054">MKLNPHFKLRSIAGEIIIVNQGVPDTDLTRIISFNFSACLLWKRLSGKDFTLQEAALVLVESYHIPQEQAERDVVIWADALKKCSALLD</sequence>
<dbReference type="Proteomes" id="UP000481700">
    <property type="component" value="Unassembled WGS sequence"/>
</dbReference>
<organism evidence="2 4">
    <name type="scientific">Phocaeicola dorei</name>
    <dbReference type="NCBI Taxonomy" id="357276"/>
    <lineage>
        <taxon>Bacteria</taxon>
        <taxon>Pseudomonadati</taxon>
        <taxon>Bacteroidota</taxon>
        <taxon>Bacteroidia</taxon>
        <taxon>Bacteroidales</taxon>
        <taxon>Bacteroidaceae</taxon>
        <taxon>Phocaeicola</taxon>
    </lineage>
</organism>
<dbReference type="Pfam" id="PF05402">
    <property type="entry name" value="PqqD"/>
    <property type="match status" value="1"/>
</dbReference>
<protein>
    <submittedName>
        <fullName evidence="3">PqqD family peptide modification chaperone</fullName>
    </submittedName>
    <submittedName>
        <fullName evidence="2">PqqD family protein</fullName>
    </submittedName>
</protein>
<evidence type="ECO:0000313" key="3">
    <source>
        <dbReference type="EMBL" id="QJR77774.1"/>
    </source>
</evidence>
<reference evidence="2 4" key="1">
    <citation type="journal article" date="2019" name="Nat. Med.">
        <title>A library of human gut bacterial isolates paired with longitudinal multiomics data enables mechanistic microbiome research.</title>
        <authorList>
            <person name="Poyet M."/>
            <person name="Groussin M."/>
            <person name="Gibbons S.M."/>
            <person name="Avila-Pacheco J."/>
            <person name="Jiang X."/>
            <person name="Kearney S.M."/>
            <person name="Perrotta A.R."/>
            <person name="Berdy B."/>
            <person name="Zhao S."/>
            <person name="Lieberman T.D."/>
            <person name="Swanson P.K."/>
            <person name="Smith M."/>
            <person name="Roesemann S."/>
            <person name="Alexander J.E."/>
            <person name="Rich S.A."/>
            <person name="Livny J."/>
            <person name="Vlamakis H."/>
            <person name="Clish C."/>
            <person name="Bullock K."/>
            <person name="Deik A."/>
            <person name="Scott J."/>
            <person name="Pierce K.A."/>
            <person name="Xavier R.J."/>
            <person name="Alm E.J."/>
        </authorList>
    </citation>
    <scope>NUCLEOTIDE SEQUENCE [LARGE SCALE GENOMIC DNA]</scope>
    <source>
        <strain evidence="2 4">BIOML-A25</strain>
    </source>
</reference>
<dbReference type="AlphaFoldDB" id="A0A076IQD3"/>
<evidence type="ECO:0000313" key="1">
    <source>
        <dbReference type="EMBL" id="GKH83682.1"/>
    </source>
</evidence>
<gene>
    <name evidence="1" type="ORF">CE91St7_45660</name>
    <name evidence="2" type="ORF">F2Z07_12450</name>
    <name evidence="3" type="ORF">GKD17_16040</name>
</gene>
<name>A0A076IQD3_9BACT</name>
<evidence type="ECO:0000313" key="2">
    <source>
        <dbReference type="EMBL" id="KAA5318973.1"/>
    </source>
</evidence>
<reference evidence="3 5" key="2">
    <citation type="submission" date="2019-11" db="EMBL/GenBank/DDBJ databases">
        <title>Complete genome sequence of Bacteroides dorei DSM 17855.</title>
        <authorList>
            <person name="Russell J.T."/>
        </authorList>
    </citation>
    <scope>NUCLEOTIDE SEQUENCE [LARGE SCALE GENOMIC DNA]</scope>
    <source>
        <strain evidence="3 5">DSM 17855</strain>
    </source>
</reference>
<dbReference type="GeneID" id="93448187"/>
<proteinExistence type="predicted"/>
<evidence type="ECO:0000313" key="4">
    <source>
        <dbReference type="Proteomes" id="UP000481700"/>
    </source>
</evidence>
<dbReference type="Proteomes" id="UP000500949">
    <property type="component" value="Chromosome"/>
</dbReference>
<dbReference type="eggNOG" id="ENOG5033VMG">
    <property type="taxonomic scope" value="Bacteria"/>
</dbReference>
<dbReference type="InterPro" id="IPR008792">
    <property type="entry name" value="PQQD"/>
</dbReference>
<dbReference type="RefSeq" id="WP_007831996.1">
    <property type="nucleotide sequence ID" value="NZ_BQOA01000001.1"/>
</dbReference>
<dbReference type="EMBL" id="CP046176">
    <property type="protein sequence ID" value="QJR77774.1"/>
    <property type="molecule type" value="Genomic_DNA"/>
</dbReference>
<reference evidence="1" key="3">
    <citation type="submission" date="2022-01" db="EMBL/GenBank/DDBJ databases">
        <title>Novel bile acid biosynthetic pathways are enriched in the microbiome of centenarians.</title>
        <authorList>
            <person name="Sato Y."/>
            <person name="Atarashi K."/>
            <person name="Plichta R.D."/>
            <person name="Arai Y."/>
            <person name="Sasajima S."/>
            <person name="Kearney M.S."/>
            <person name="Suda W."/>
            <person name="Takeshita K."/>
            <person name="Sasaki T."/>
            <person name="Okamoto S."/>
            <person name="Skelly N.A."/>
            <person name="Okamura Y."/>
            <person name="Vlamakis H."/>
            <person name="Li Y."/>
            <person name="Tanoue T."/>
            <person name="Takei H."/>
            <person name="Nittono H."/>
            <person name="Narushima S."/>
            <person name="Irie J."/>
            <person name="Itoh H."/>
            <person name="Moriya K."/>
            <person name="Sugiura Y."/>
            <person name="Suematsu M."/>
            <person name="Moritoki N."/>
            <person name="Shibata S."/>
            <person name="Littman R.D."/>
            <person name="Fischbach A.M."/>
            <person name="Uwamino Y."/>
            <person name="Inoue T."/>
            <person name="Honda A."/>
            <person name="Hattori M."/>
            <person name="Murai T."/>
            <person name="Xavier J.R."/>
            <person name="Hirose N."/>
            <person name="Honda K."/>
        </authorList>
    </citation>
    <scope>NUCLEOTIDE SEQUENCE</scope>
    <source>
        <strain evidence="1">CE91-St7</strain>
    </source>
</reference>
<evidence type="ECO:0000313" key="5">
    <source>
        <dbReference type="Proteomes" id="UP000500949"/>
    </source>
</evidence>